<name>A0A0B8NV90_9VIBR</name>
<proteinExistence type="predicted"/>
<evidence type="ECO:0000259" key="2">
    <source>
        <dbReference type="Pfam" id="PF13778"/>
    </source>
</evidence>
<evidence type="ECO:0000256" key="1">
    <source>
        <dbReference type="ARBA" id="ARBA00022729"/>
    </source>
</evidence>
<sequence length="103" mass="11875">MIHSNSPQQVVEALNQNSYEIDDRHITWFVISKGELSTNYQGEVSSSFSRTTLDTYFDSEYGVVLIGKDGGIKHRQNELELSTLFNKIDAMPMRRSEMRSREI</sequence>
<accession>A0A0B8PA74</accession>
<comment type="caution">
    <text evidence="3">The sequence shown here is derived from an EMBL/GenBank/DDBJ whole genome shotgun (WGS) entry which is preliminary data.</text>
</comment>
<dbReference type="AlphaFoldDB" id="A0A0B8NV90"/>
<dbReference type="Proteomes" id="UP000031671">
    <property type="component" value="Unassembled WGS sequence"/>
</dbReference>
<gene>
    <name evidence="3" type="ORF">JCM19231_4880</name>
    <name evidence="4" type="ORF">JCM19232_421</name>
</gene>
<evidence type="ECO:0000313" key="5">
    <source>
        <dbReference type="Proteomes" id="UP000031670"/>
    </source>
</evidence>
<evidence type="ECO:0000313" key="3">
    <source>
        <dbReference type="EMBL" id="GAM58420.1"/>
    </source>
</evidence>
<evidence type="ECO:0000313" key="4">
    <source>
        <dbReference type="EMBL" id="GAM60088.1"/>
    </source>
</evidence>
<keyword evidence="1" id="KW-0732">Signal</keyword>
<feature type="domain" description="DUF4174" evidence="2">
    <location>
        <begin position="8"/>
        <end position="97"/>
    </location>
</feature>
<reference evidence="3 6" key="1">
    <citation type="submission" date="2015-01" db="EMBL/GenBank/DDBJ databases">
        <title>Vibrio sp. C1 JCM 19231 whole genome shotgun sequence.</title>
        <authorList>
            <person name="Sawabe T."/>
            <person name="Meirelles P."/>
            <person name="Feng G."/>
            <person name="Sayaka M."/>
            <person name="Hattori M."/>
            <person name="Ohkuma M."/>
        </authorList>
    </citation>
    <scope>NUCLEOTIDE SEQUENCE [LARGE SCALE GENOMIC DNA]</scope>
    <source>
        <strain evidence="6">JCM 19231</strain>
        <strain evidence="3">JCM19231</strain>
    </source>
</reference>
<dbReference type="Pfam" id="PF13778">
    <property type="entry name" value="DUF4174"/>
    <property type="match status" value="1"/>
</dbReference>
<reference evidence="4 5" key="2">
    <citation type="submission" date="2015-01" db="EMBL/GenBank/DDBJ databases">
        <title>Vibrio sp. C5 JCM 19232 whole genome shotgun sequence.</title>
        <authorList>
            <person name="Sawabe T."/>
            <person name="Meirelles P."/>
            <person name="Feng G."/>
            <person name="Sayaka M."/>
            <person name="Hattori M."/>
            <person name="Ohkuma M."/>
        </authorList>
    </citation>
    <scope>NUCLEOTIDE SEQUENCE [LARGE SCALE GENOMIC DNA]</scope>
    <source>
        <strain evidence="4 5">JCM19232</strain>
    </source>
</reference>
<evidence type="ECO:0000313" key="6">
    <source>
        <dbReference type="Proteomes" id="UP000031671"/>
    </source>
</evidence>
<dbReference type="Proteomes" id="UP000031670">
    <property type="component" value="Unassembled WGS sequence"/>
</dbReference>
<dbReference type="EMBL" id="BBRZ01000086">
    <property type="protein sequence ID" value="GAM58420.1"/>
    <property type="molecule type" value="Genomic_DNA"/>
</dbReference>
<organism evidence="3 6">
    <name type="scientific">Vibrio ishigakensis</name>
    <dbReference type="NCBI Taxonomy" id="1481914"/>
    <lineage>
        <taxon>Bacteria</taxon>
        <taxon>Pseudomonadati</taxon>
        <taxon>Pseudomonadota</taxon>
        <taxon>Gammaproteobacteria</taxon>
        <taxon>Vibrionales</taxon>
        <taxon>Vibrionaceae</taxon>
        <taxon>Vibrio</taxon>
    </lineage>
</organism>
<accession>A0A0B8NV90</accession>
<protein>
    <submittedName>
        <fullName evidence="3">Serine-threonine protein phosphatase</fullName>
    </submittedName>
</protein>
<keyword evidence="6" id="KW-1185">Reference proteome</keyword>
<dbReference type="EMBL" id="BBSA01000001">
    <property type="protein sequence ID" value="GAM60088.1"/>
    <property type="molecule type" value="Genomic_DNA"/>
</dbReference>
<dbReference type="InterPro" id="IPR025232">
    <property type="entry name" value="DUF4174"/>
</dbReference>
<reference evidence="5 6" key="3">
    <citation type="submission" date="2015-01" db="EMBL/GenBank/DDBJ databases">
        <authorList>
            <consortium name="NBRP consortium"/>
            <person name="Sawabe T."/>
            <person name="Meirelles P."/>
            <person name="Feng G."/>
            <person name="Sayaka M."/>
            <person name="Hattori M."/>
            <person name="Ohkuma M."/>
        </authorList>
    </citation>
    <scope>NUCLEOTIDE SEQUENCE [LARGE SCALE GENOMIC DNA]</scope>
    <source>
        <strain evidence="6">JCM 19231</strain>
        <strain evidence="3">JCM19231</strain>
        <strain evidence="4 5">JCM19232</strain>
    </source>
</reference>